<evidence type="ECO:0000256" key="5">
    <source>
        <dbReference type="SAM" id="Coils"/>
    </source>
</evidence>
<dbReference type="RefSeq" id="XP_030543083.2">
    <property type="nucleotide sequence ID" value="XM_030687223.2"/>
</dbReference>
<dbReference type="Proteomes" id="UP000827889">
    <property type="component" value="Chromosome 4"/>
</dbReference>
<dbReference type="SMART" id="SM00249">
    <property type="entry name" value="PHD"/>
    <property type="match status" value="3"/>
</dbReference>
<gene>
    <name evidence="9" type="primary">LOC115750074</name>
</gene>
<dbReference type="GeneID" id="115750074"/>
<dbReference type="PROSITE" id="PS50081">
    <property type="entry name" value="ZF_DAG_PE_2"/>
    <property type="match status" value="1"/>
</dbReference>
<evidence type="ECO:0000259" key="7">
    <source>
        <dbReference type="PROSITE" id="PS50081"/>
    </source>
</evidence>
<keyword evidence="5" id="KW-0175">Coiled coil</keyword>
<accession>A0A8B8Q990</accession>
<keyword evidence="3" id="KW-0863">Zinc-finger</keyword>
<evidence type="ECO:0000313" key="8">
    <source>
        <dbReference type="Proteomes" id="UP000827889"/>
    </source>
</evidence>
<sequence length="666" mass="76916">MAIQHPRHEHPLDLQVYKGSKEFGYHCVKFYRGCCYKLDAGTAMKTLLVEKYYCSMLQEAGDGQSRLQFAHEHPLTSFPATRKVFCRGCKMEISEEEAYGCRECNFFLHEACAKAPQVVENHPFHPEHRLHLRCRPGDLFRKTEDPACRICETRSSIGYSCHNCKFFLDLSCVISIMACEDDEEREDSRKRSPSSMNRSLESLHRHQLSSYHSKTQTKIKCDICDGHIPSGDFFGCSDCTLFLHASCAQPPMEIQHYLHPEHTLTFAKCPGEKEHQCPICEYPVRSEYHCYTCEMCDFFIHQTCASATLSDLEKEVGRTVQCSFHEHVELKLYYNDGFFENCAVCERTIEGKTLAYRCFSQGCSFKIHKPCANLPSNLAHPSHLLHPLTLRFKPPNEDEDIECRCCDKGISGLFAFSCGECNFYLHVACAQKPTWKHPFHEHDLFHFAYLEKGSRPNKSKCGACLKRCSYDFLCCAQCDFTLHYYCSQLPSTMKSEHYWEPLVLHDSYIEDDSGEYYCDICEKRRDPNKWVYCSEAGNYQLIAHVECALSPVKLEVIEEDEFIRREEDIQRKEEQIRLAQEEVDAKEVSLRPLMVELESMRAKLDSQMADLEEMKTELAKWINEEATGVYEHIRGEEDVNATDGESARTDGEQQDDAAQRMTCTQQ</sequence>
<evidence type="ECO:0000256" key="3">
    <source>
        <dbReference type="ARBA" id="ARBA00022771"/>
    </source>
</evidence>
<feature type="domain" description="Phorbol-ester/DAG-type" evidence="7">
    <location>
        <begin position="70"/>
        <end position="120"/>
    </location>
</feature>
<evidence type="ECO:0000256" key="2">
    <source>
        <dbReference type="ARBA" id="ARBA00022737"/>
    </source>
</evidence>
<keyword evidence="8" id="KW-1185">Reference proteome</keyword>
<keyword evidence="4" id="KW-0862">Zinc</keyword>
<dbReference type="InterPro" id="IPR046349">
    <property type="entry name" value="C1-like_sf"/>
</dbReference>
<evidence type="ECO:0000256" key="1">
    <source>
        <dbReference type="ARBA" id="ARBA00022723"/>
    </source>
</evidence>
<proteinExistence type="predicted"/>
<name>A0A8B8Q990_9MYRT</name>
<dbReference type="GO" id="GO:0008270">
    <property type="term" value="F:zinc ion binding"/>
    <property type="evidence" value="ECO:0007669"/>
    <property type="project" value="UniProtKB-KW"/>
</dbReference>
<reference evidence="9" key="1">
    <citation type="submission" date="2025-08" db="UniProtKB">
        <authorList>
            <consortium name="RefSeq"/>
        </authorList>
    </citation>
    <scope>IDENTIFICATION</scope>
    <source>
        <tissue evidence="9">Leaf</tissue>
    </source>
</reference>
<dbReference type="Pfam" id="PF03107">
    <property type="entry name" value="C1_2"/>
    <property type="match status" value="4"/>
</dbReference>
<dbReference type="PANTHER" id="PTHR46288:SF27">
    <property type="entry name" value="CYSTEINE_HISTIDINE-RICH C1 DOMAIN FAMILY PROTEIN"/>
    <property type="match status" value="1"/>
</dbReference>
<dbReference type="SUPFAM" id="SSF57889">
    <property type="entry name" value="Cysteine-rich domain"/>
    <property type="match status" value="5"/>
</dbReference>
<organism evidence="8 9">
    <name type="scientific">Rhodamnia argentea</name>
    <dbReference type="NCBI Taxonomy" id="178133"/>
    <lineage>
        <taxon>Eukaryota</taxon>
        <taxon>Viridiplantae</taxon>
        <taxon>Streptophyta</taxon>
        <taxon>Embryophyta</taxon>
        <taxon>Tracheophyta</taxon>
        <taxon>Spermatophyta</taxon>
        <taxon>Magnoliopsida</taxon>
        <taxon>eudicotyledons</taxon>
        <taxon>Gunneridae</taxon>
        <taxon>Pentapetalae</taxon>
        <taxon>rosids</taxon>
        <taxon>malvids</taxon>
        <taxon>Myrtales</taxon>
        <taxon>Myrtaceae</taxon>
        <taxon>Myrtoideae</taxon>
        <taxon>Myrteae</taxon>
        <taxon>Australasian group</taxon>
        <taxon>Rhodamnia</taxon>
    </lineage>
</organism>
<evidence type="ECO:0000256" key="6">
    <source>
        <dbReference type="SAM" id="MobiDB-lite"/>
    </source>
</evidence>
<feature type="region of interest" description="Disordered" evidence="6">
    <location>
        <begin position="632"/>
        <end position="666"/>
    </location>
</feature>
<feature type="coiled-coil region" evidence="5">
    <location>
        <begin position="562"/>
        <end position="624"/>
    </location>
</feature>
<dbReference type="AlphaFoldDB" id="A0A8B8Q990"/>
<dbReference type="InterPro" id="IPR004146">
    <property type="entry name" value="DC1"/>
</dbReference>
<dbReference type="KEGG" id="rarg:115750074"/>
<dbReference type="InterPro" id="IPR002219">
    <property type="entry name" value="PKC_DAG/PE"/>
</dbReference>
<protein>
    <submittedName>
        <fullName evidence="9">Uncharacterized protein LOC115750074</fullName>
    </submittedName>
</protein>
<keyword evidence="1" id="KW-0479">Metal-binding</keyword>
<evidence type="ECO:0000313" key="9">
    <source>
        <dbReference type="RefSeq" id="XP_030543083.2"/>
    </source>
</evidence>
<keyword evidence="2" id="KW-0677">Repeat</keyword>
<evidence type="ECO:0000256" key="4">
    <source>
        <dbReference type="ARBA" id="ARBA00022833"/>
    </source>
</evidence>
<dbReference type="InterPro" id="IPR001965">
    <property type="entry name" value="Znf_PHD"/>
</dbReference>
<dbReference type="PANTHER" id="PTHR46288">
    <property type="entry name" value="PHORBOL-ESTER/DAG-TYPE DOMAIN-CONTAINING PROTEIN"/>
    <property type="match status" value="1"/>
</dbReference>